<feature type="compositionally biased region" description="Polar residues" evidence="4">
    <location>
        <begin position="134"/>
        <end position="150"/>
    </location>
</feature>
<keyword evidence="6" id="KW-1185">Reference proteome</keyword>
<feature type="compositionally biased region" description="Polar residues" evidence="4">
    <location>
        <begin position="79"/>
        <end position="99"/>
    </location>
</feature>
<accession>A0A9W6WF90</accession>
<evidence type="ECO:0000256" key="4">
    <source>
        <dbReference type="SAM" id="MobiDB-lite"/>
    </source>
</evidence>
<reference evidence="5" key="1">
    <citation type="submission" date="2023-04" db="EMBL/GenBank/DDBJ databases">
        <title>Candida boidinii NBRC 10035.</title>
        <authorList>
            <person name="Ichikawa N."/>
            <person name="Sato H."/>
            <person name="Tonouchi N."/>
        </authorList>
    </citation>
    <scope>NUCLEOTIDE SEQUENCE</scope>
    <source>
        <strain evidence="5">NBRC 10035</strain>
    </source>
</reference>
<evidence type="ECO:0000313" key="5">
    <source>
        <dbReference type="EMBL" id="GME68330.1"/>
    </source>
</evidence>
<feature type="region of interest" description="Disordered" evidence="4">
    <location>
        <begin position="515"/>
        <end position="546"/>
    </location>
</feature>
<dbReference type="Proteomes" id="UP001165120">
    <property type="component" value="Unassembled WGS sequence"/>
</dbReference>
<feature type="region of interest" description="Disordered" evidence="4">
    <location>
        <begin position="1"/>
        <end position="20"/>
    </location>
</feature>
<dbReference type="EMBL" id="BSXN01000382">
    <property type="protein sequence ID" value="GME68330.1"/>
    <property type="molecule type" value="Genomic_DNA"/>
</dbReference>
<dbReference type="GO" id="GO:0036396">
    <property type="term" value="C:RNA N6-methyladenosine methyltransferase complex"/>
    <property type="evidence" value="ECO:0007669"/>
    <property type="project" value="TreeGrafter"/>
</dbReference>
<sequence length="546" mass="61407">MVPTNPTPTTLRNYANSGNEVRSFTPSVSSMNVNGMKWNTNSDPNFGFTLKSAKVTEFSKNHKDSSFSGYETKDDNESSIKGSQTKSNDNIGNTSFSSSADHEKVKVKLEDDYKIKLEDNFSLEDTKPRKDSHSSASASKITKPQSQYRSRSPIPFTAPTSLPSSSSSSSALRNSKLRNSRGDYSGKSSSNGSYNNNNNNSHNHNNNHNNNKSNYGASSSSSSSSGSNLAVCFKNDYSNHYVHSGVLPIKYIRNISEKVEGYPKLQKLLKLKEEQISKHSTKGYGSRVKPENMSRVLNDWCSNHNIGFDVIMIGALTENQLIYSLLFSLPIDKLCNRPGFLFIWASTKKISELSRLLSDSNSWAKRFRRSEELIFVPTDKNSPYYPRDSDIPEEQLCETLQWHCWMCITGTVRRSTDNKLIHCNIDTDLSIENESTKKSAVPDQIYKVAENFSSSTRRLHIIPSRSGIDNPVRLRKGWVIMSPDVMLNNFEPNSYKSEINKVGTNIPLNDEIEQLRPKSPSSANNYNNNNNNNNNNNSNNNKSDRR</sequence>
<feature type="compositionally biased region" description="Low complexity" evidence="4">
    <location>
        <begin position="185"/>
        <end position="221"/>
    </location>
</feature>
<dbReference type="PANTHER" id="PTHR13107:SF0">
    <property type="entry name" value="N6-ADENOSINE-METHYLTRANSFERASE NON-CATALYTIC SUBUNIT"/>
    <property type="match status" value="1"/>
</dbReference>
<evidence type="ECO:0000256" key="2">
    <source>
        <dbReference type="ARBA" id="ARBA00023242"/>
    </source>
</evidence>
<dbReference type="PANTHER" id="PTHR13107">
    <property type="entry name" value="N6-ADENOSINE-METHYLTRANSFERASE NON-CATALYTIC SUBUNIT"/>
    <property type="match status" value="1"/>
</dbReference>
<feature type="compositionally biased region" description="Polar residues" evidence="4">
    <location>
        <begin position="7"/>
        <end position="20"/>
    </location>
</feature>
<evidence type="ECO:0000313" key="6">
    <source>
        <dbReference type="Proteomes" id="UP001165120"/>
    </source>
</evidence>
<gene>
    <name evidence="5" type="ORF">Cboi02_000157600</name>
</gene>
<evidence type="ECO:0000256" key="1">
    <source>
        <dbReference type="ARBA" id="ARBA00004123"/>
    </source>
</evidence>
<dbReference type="InterPro" id="IPR045123">
    <property type="entry name" value="METTL14-like"/>
</dbReference>
<feature type="region of interest" description="Disordered" evidence="4">
    <location>
        <begin position="124"/>
        <end position="221"/>
    </location>
</feature>
<name>A0A9W6WF90_CANBO</name>
<organism evidence="5 6">
    <name type="scientific">Candida boidinii</name>
    <name type="common">Yeast</name>
    <dbReference type="NCBI Taxonomy" id="5477"/>
    <lineage>
        <taxon>Eukaryota</taxon>
        <taxon>Fungi</taxon>
        <taxon>Dikarya</taxon>
        <taxon>Ascomycota</taxon>
        <taxon>Saccharomycotina</taxon>
        <taxon>Pichiomycetes</taxon>
        <taxon>Pichiales</taxon>
        <taxon>Pichiaceae</taxon>
        <taxon>Ogataea</taxon>
        <taxon>Ogataea/Candida clade</taxon>
    </lineage>
</organism>
<feature type="compositionally biased region" description="Low complexity" evidence="4">
    <location>
        <begin position="157"/>
        <end position="174"/>
    </location>
</feature>
<keyword evidence="2" id="KW-0539">Nucleus</keyword>
<feature type="compositionally biased region" description="Low complexity" evidence="4">
    <location>
        <begin position="524"/>
        <end position="546"/>
    </location>
</feature>
<proteinExistence type="inferred from homology"/>
<dbReference type="PROSITE" id="PS51143">
    <property type="entry name" value="MT_A70"/>
    <property type="match status" value="1"/>
</dbReference>
<evidence type="ECO:0000256" key="3">
    <source>
        <dbReference type="PROSITE-ProRule" id="PRU00489"/>
    </source>
</evidence>
<dbReference type="InterPro" id="IPR007757">
    <property type="entry name" value="MT-A70-like"/>
</dbReference>
<dbReference type="Pfam" id="PF05063">
    <property type="entry name" value="MT-A70"/>
    <property type="match status" value="1"/>
</dbReference>
<protein>
    <submittedName>
        <fullName evidence="5">Unnamed protein product</fullName>
    </submittedName>
</protein>
<feature type="region of interest" description="Disordered" evidence="4">
    <location>
        <begin position="61"/>
        <end position="103"/>
    </location>
</feature>
<comment type="similarity">
    <text evidence="3">Belongs to the MT-A70-like family.</text>
</comment>
<dbReference type="PROSITE" id="PS51592">
    <property type="entry name" value="SAM_MTA70L_2"/>
    <property type="match status" value="1"/>
</dbReference>
<dbReference type="AlphaFoldDB" id="A0A9W6WF90"/>
<feature type="compositionally biased region" description="Basic and acidic residues" evidence="4">
    <location>
        <begin position="61"/>
        <end position="78"/>
    </location>
</feature>
<dbReference type="GO" id="GO:0003729">
    <property type="term" value="F:mRNA binding"/>
    <property type="evidence" value="ECO:0007669"/>
    <property type="project" value="TreeGrafter"/>
</dbReference>
<comment type="subcellular location">
    <subcellularLocation>
        <location evidence="1">Nucleus</location>
    </subcellularLocation>
</comment>
<dbReference type="GO" id="GO:0005634">
    <property type="term" value="C:nucleus"/>
    <property type="evidence" value="ECO:0007669"/>
    <property type="project" value="UniProtKB-SubCell"/>
</dbReference>
<feature type="compositionally biased region" description="Basic and acidic residues" evidence="4">
    <location>
        <begin position="124"/>
        <end position="133"/>
    </location>
</feature>
<comment type="caution">
    <text evidence="5">The sequence shown here is derived from an EMBL/GenBank/DDBJ whole genome shotgun (WGS) entry which is preliminary data.</text>
</comment>